<dbReference type="HOGENOM" id="CLU_126156_0_0_1"/>
<dbReference type="OrthoDB" id="3192267at2759"/>
<dbReference type="Proteomes" id="UP000053989">
    <property type="component" value="Unassembled WGS sequence"/>
</dbReference>
<dbReference type="STRING" id="1036808.A0A0C3A0H3"/>
<proteinExistence type="predicted"/>
<sequence>MTSVSPPYYLLVSHNTLQHGVTAQSPSVLAHADVEYHYTDDSPLALLPHHPDEHVLVLYHDPENISNPIITSTSGQLAVSGIKVLPAPGAGTDEEDANRNVNMYVLQVTSTSEDHSASLESSQAYAQNPQTLVTRFKHSRNAAIRHILEYPG</sequence>
<evidence type="ECO:0000313" key="1">
    <source>
        <dbReference type="EMBL" id="KIM67148.1"/>
    </source>
</evidence>
<organism evidence="1 2">
    <name type="scientific">Scleroderma citrinum Foug A</name>
    <dbReference type="NCBI Taxonomy" id="1036808"/>
    <lineage>
        <taxon>Eukaryota</taxon>
        <taxon>Fungi</taxon>
        <taxon>Dikarya</taxon>
        <taxon>Basidiomycota</taxon>
        <taxon>Agaricomycotina</taxon>
        <taxon>Agaricomycetes</taxon>
        <taxon>Agaricomycetidae</taxon>
        <taxon>Boletales</taxon>
        <taxon>Sclerodermatineae</taxon>
        <taxon>Sclerodermataceae</taxon>
        <taxon>Scleroderma</taxon>
    </lineage>
</organism>
<name>A0A0C3A0H3_9AGAM</name>
<evidence type="ECO:0000313" key="2">
    <source>
        <dbReference type="Proteomes" id="UP000053989"/>
    </source>
</evidence>
<gene>
    <name evidence="1" type="ORF">SCLCIDRAFT_227328</name>
</gene>
<dbReference type="AlphaFoldDB" id="A0A0C3A0H3"/>
<reference evidence="2" key="2">
    <citation type="submission" date="2015-01" db="EMBL/GenBank/DDBJ databases">
        <title>Evolutionary Origins and Diversification of the Mycorrhizal Mutualists.</title>
        <authorList>
            <consortium name="DOE Joint Genome Institute"/>
            <consortium name="Mycorrhizal Genomics Consortium"/>
            <person name="Kohler A."/>
            <person name="Kuo A."/>
            <person name="Nagy L.G."/>
            <person name="Floudas D."/>
            <person name="Copeland A."/>
            <person name="Barry K.W."/>
            <person name="Cichocki N."/>
            <person name="Veneault-Fourrey C."/>
            <person name="LaButti K."/>
            <person name="Lindquist E.A."/>
            <person name="Lipzen A."/>
            <person name="Lundell T."/>
            <person name="Morin E."/>
            <person name="Murat C."/>
            <person name="Riley R."/>
            <person name="Ohm R."/>
            <person name="Sun H."/>
            <person name="Tunlid A."/>
            <person name="Henrissat B."/>
            <person name="Grigoriev I.V."/>
            <person name="Hibbett D.S."/>
            <person name="Martin F."/>
        </authorList>
    </citation>
    <scope>NUCLEOTIDE SEQUENCE [LARGE SCALE GENOMIC DNA]</scope>
    <source>
        <strain evidence="2">Foug A</strain>
    </source>
</reference>
<keyword evidence="2" id="KW-1185">Reference proteome</keyword>
<accession>A0A0C3A0H3</accession>
<dbReference type="InParanoid" id="A0A0C3A0H3"/>
<dbReference type="EMBL" id="KN822014">
    <property type="protein sequence ID" value="KIM67148.1"/>
    <property type="molecule type" value="Genomic_DNA"/>
</dbReference>
<protein>
    <submittedName>
        <fullName evidence="1">Uncharacterized protein</fullName>
    </submittedName>
</protein>
<reference evidence="1 2" key="1">
    <citation type="submission" date="2014-04" db="EMBL/GenBank/DDBJ databases">
        <authorList>
            <consortium name="DOE Joint Genome Institute"/>
            <person name="Kuo A."/>
            <person name="Kohler A."/>
            <person name="Nagy L.G."/>
            <person name="Floudas D."/>
            <person name="Copeland A."/>
            <person name="Barry K.W."/>
            <person name="Cichocki N."/>
            <person name="Veneault-Fourrey C."/>
            <person name="LaButti K."/>
            <person name="Lindquist E.A."/>
            <person name="Lipzen A."/>
            <person name="Lundell T."/>
            <person name="Morin E."/>
            <person name="Murat C."/>
            <person name="Sun H."/>
            <person name="Tunlid A."/>
            <person name="Henrissat B."/>
            <person name="Grigoriev I.V."/>
            <person name="Hibbett D.S."/>
            <person name="Martin F."/>
            <person name="Nordberg H.P."/>
            <person name="Cantor M.N."/>
            <person name="Hua S.X."/>
        </authorList>
    </citation>
    <scope>NUCLEOTIDE SEQUENCE [LARGE SCALE GENOMIC DNA]</scope>
    <source>
        <strain evidence="1 2">Foug A</strain>
    </source>
</reference>